<keyword evidence="1" id="KW-0472">Membrane</keyword>
<reference evidence="2 3" key="1">
    <citation type="journal article" date="2023" name="Access Microbiol">
        <title>The genome of a steinernematid-associated Pseudomonas piscis bacterium encodes the biosynthesis of insect toxins.</title>
        <authorList>
            <person name="Awori R.M."/>
            <person name="Hendre P."/>
            <person name="Amugune N.O."/>
        </authorList>
    </citation>
    <scope>NUCLEOTIDE SEQUENCE [LARGE SCALE GENOMIC DNA]</scope>
    <source>
        <strain evidence="2 3">97</strain>
    </source>
</reference>
<accession>A0ABY9XLY1</accession>
<feature type="transmembrane region" description="Helical" evidence="1">
    <location>
        <begin position="12"/>
        <end position="33"/>
    </location>
</feature>
<evidence type="ECO:0000313" key="2">
    <source>
        <dbReference type="EMBL" id="WNH03598.1"/>
    </source>
</evidence>
<evidence type="ECO:0000256" key="1">
    <source>
        <dbReference type="SAM" id="Phobius"/>
    </source>
</evidence>
<organism evidence="2 3">
    <name type="scientific">Xenorhabdus griffiniae</name>
    <dbReference type="NCBI Taxonomy" id="351672"/>
    <lineage>
        <taxon>Bacteria</taxon>
        <taxon>Pseudomonadati</taxon>
        <taxon>Pseudomonadota</taxon>
        <taxon>Gammaproteobacteria</taxon>
        <taxon>Enterobacterales</taxon>
        <taxon>Morganellaceae</taxon>
        <taxon>Xenorhabdus</taxon>
    </lineage>
</organism>
<protein>
    <submittedName>
        <fullName evidence="2">YfgG family protein</fullName>
    </submittedName>
</protein>
<dbReference type="Proteomes" id="UP001300348">
    <property type="component" value="Chromosome"/>
</dbReference>
<evidence type="ECO:0000313" key="3">
    <source>
        <dbReference type="Proteomes" id="UP001300348"/>
    </source>
</evidence>
<sequence length="56" mass="6644">MKKKTVQIIKLVLFISFFIFFGRFIYSFMAALAHHQQTQQQLVMPLSDSKTEYNTQ</sequence>
<keyword evidence="1" id="KW-0812">Transmembrane</keyword>
<gene>
    <name evidence="2" type="ORF">QL112_007955</name>
</gene>
<keyword evidence="3" id="KW-1185">Reference proteome</keyword>
<dbReference type="Pfam" id="PF11119">
    <property type="entry name" value="DUF2633"/>
    <property type="match status" value="1"/>
</dbReference>
<name>A0ABY9XLY1_9GAMM</name>
<dbReference type="RefSeq" id="WP_189759178.1">
    <property type="nucleotide sequence ID" value="NZ_CAWPOC010000068.1"/>
</dbReference>
<proteinExistence type="predicted"/>
<dbReference type="InterPro" id="IPR022576">
    <property type="entry name" value="YfgG"/>
</dbReference>
<dbReference type="EMBL" id="CP133647">
    <property type="protein sequence ID" value="WNH03598.1"/>
    <property type="molecule type" value="Genomic_DNA"/>
</dbReference>
<dbReference type="GeneID" id="88855482"/>
<keyword evidence="1" id="KW-1133">Transmembrane helix</keyword>